<organism evidence="2 3">
    <name type="scientific">Anoxybacillus ayderensis</name>
    <dbReference type="NCBI Taxonomy" id="265546"/>
    <lineage>
        <taxon>Bacteria</taxon>
        <taxon>Bacillati</taxon>
        <taxon>Bacillota</taxon>
        <taxon>Bacilli</taxon>
        <taxon>Bacillales</taxon>
        <taxon>Anoxybacillaceae</taxon>
        <taxon>Anoxybacillus</taxon>
    </lineage>
</organism>
<dbReference type="Pfam" id="PF04307">
    <property type="entry name" value="YdjM"/>
    <property type="match status" value="1"/>
</dbReference>
<accession>A0A0D0HR77</accession>
<comment type="caution">
    <text evidence="2">The sequence shown here is derived from an EMBL/GenBank/DDBJ whole genome shotgun (WGS) entry which is preliminary data.</text>
</comment>
<evidence type="ECO:0000256" key="1">
    <source>
        <dbReference type="SAM" id="Phobius"/>
    </source>
</evidence>
<dbReference type="Proteomes" id="UP000032047">
    <property type="component" value="Unassembled WGS sequence"/>
</dbReference>
<dbReference type="RefSeq" id="WP_042536072.1">
    <property type="nucleotide sequence ID" value="NZ_JXTG01000018.1"/>
</dbReference>
<keyword evidence="1" id="KW-1133">Transmembrane helix</keyword>
<protein>
    <submittedName>
        <fullName evidence="2">Inner membrane protein ydjM</fullName>
    </submittedName>
</protein>
<keyword evidence="3" id="KW-1185">Reference proteome</keyword>
<keyword evidence="1" id="KW-0812">Transmembrane</keyword>
<dbReference type="PATRIC" id="fig|265546.4.peg.2495"/>
<gene>
    <name evidence="2" type="ORF">JV16_02483</name>
</gene>
<keyword evidence="1" id="KW-0472">Membrane</keyword>
<dbReference type="EMBL" id="JXTG01000018">
    <property type="protein sequence ID" value="KIP20338.1"/>
    <property type="molecule type" value="Genomic_DNA"/>
</dbReference>
<feature type="transmembrane region" description="Helical" evidence="1">
    <location>
        <begin position="68"/>
        <end position="87"/>
    </location>
</feature>
<proteinExistence type="predicted"/>
<name>A0A0D0HR77_9BACL</name>
<sequence length="173" mass="19367">MRYHTHIVSSLAIGAGIATYTSISFTVTYAAGLAIGGLLPDIDEPNSYIGRRSLGVAKQVKKAFGHRGFTHSLLAWGAITAVLLFQHFSPFTLGLCLGYAFHVLADYCSSQGVPLLWPFSKKRYRFIMTYRTSSFFETLLFYCFLVLFIYFLTNGAIEENSSFFSLSFIDFSE</sequence>
<evidence type="ECO:0000313" key="3">
    <source>
        <dbReference type="Proteomes" id="UP000032047"/>
    </source>
</evidence>
<dbReference type="PANTHER" id="PTHR35531">
    <property type="entry name" value="INNER MEMBRANE PROTEIN YBCI-RELATED"/>
    <property type="match status" value="1"/>
</dbReference>
<dbReference type="InterPro" id="IPR007404">
    <property type="entry name" value="YdjM-like"/>
</dbReference>
<dbReference type="PANTHER" id="PTHR35531:SF1">
    <property type="entry name" value="INNER MEMBRANE PROTEIN YBCI-RELATED"/>
    <property type="match status" value="1"/>
</dbReference>
<dbReference type="AlphaFoldDB" id="A0A0D0HR77"/>
<reference evidence="2 3" key="1">
    <citation type="submission" date="2015-01" db="EMBL/GenBank/DDBJ databases">
        <title>Genome sequence of Anoxybacillus ayderensis strain AB04.</title>
        <authorList>
            <person name="Belduz A.O."/>
            <person name="Canakci S."/>
            <person name="Chan K.-G."/>
            <person name="Kahar U.M."/>
            <person name="Yaakob A.S."/>
            <person name="Chan C.S."/>
            <person name="Goh K.M."/>
        </authorList>
    </citation>
    <scope>NUCLEOTIDE SEQUENCE [LARGE SCALE GENOMIC DNA]</scope>
    <source>
        <strain evidence="2 3">AB04</strain>
    </source>
</reference>
<evidence type="ECO:0000313" key="2">
    <source>
        <dbReference type="EMBL" id="KIP20338.1"/>
    </source>
</evidence>
<feature type="transmembrane region" description="Helical" evidence="1">
    <location>
        <begin position="139"/>
        <end position="157"/>
    </location>
</feature>